<keyword evidence="2" id="KW-1003">Cell membrane</keyword>
<evidence type="ECO:0000256" key="3">
    <source>
        <dbReference type="ARBA" id="ARBA00022670"/>
    </source>
</evidence>
<evidence type="ECO:0000256" key="5">
    <source>
        <dbReference type="ARBA" id="ARBA00022750"/>
    </source>
</evidence>
<dbReference type="Pfam" id="PF01252">
    <property type="entry name" value="Peptidase_A8"/>
    <property type="match status" value="1"/>
</dbReference>
<dbReference type="PRINTS" id="PR00781">
    <property type="entry name" value="LIPOSIGPTASE"/>
</dbReference>
<organism evidence="11 12">
    <name type="scientific">Candidatus Collierbacteria bacterium GW2011_GWB2_44_22</name>
    <dbReference type="NCBI Taxonomy" id="1618387"/>
    <lineage>
        <taxon>Bacteria</taxon>
        <taxon>Candidatus Collieribacteriota</taxon>
    </lineage>
</organism>
<dbReference type="GO" id="GO:0006508">
    <property type="term" value="P:proteolysis"/>
    <property type="evidence" value="ECO:0007669"/>
    <property type="project" value="UniProtKB-KW"/>
</dbReference>
<evidence type="ECO:0000256" key="4">
    <source>
        <dbReference type="ARBA" id="ARBA00022692"/>
    </source>
</evidence>
<dbReference type="PANTHER" id="PTHR33695:SF1">
    <property type="entry name" value="LIPOPROTEIN SIGNAL PEPTIDASE"/>
    <property type="match status" value="1"/>
</dbReference>
<dbReference type="AlphaFoldDB" id="A0A0G1KVU3"/>
<evidence type="ECO:0000256" key="6">
    <source>
        <dbReference type="ARBA" id="ARBA00022801"/>
    </source>
</evidence>
<comment type="caution">
    <text evidence="11">The sequence shown here is derived from an EMBL/GenBank/DDBJ whole genome shotgun (WGS) entry which is preliminary data.</text>
</comment>
<dbReference type="STRING" id="1618387.UW44_C0005G0086"/>
<feature type="transmembrane region" description="Helical" evidence="10">
    <location>
        <begin position="91"/>
        <end position="111"/>
    </location>
</feature>
<proteinExistence type="inferred from homology"/>
<feature type="transmembrane region" description="Helical" evidence="10">
    <location>
        <begin position="60"/>
        <end position="79"/>
    </location>
</feature>
<keyword evidence="6" id="KW-0378">Hydrolase</keyword>
<reference evidence="11 12" key="1">
    <citation type="journal article" date="2015" name="Nature">
        <title>rRNA introns, odd ribosomes, and small enigmatic genomes across a large radiation of phyla.</title>
        <authorList>
            <person name="Brown C.T."/>
            <person name="Hug L.A."/>
            <person name="Thomas B.C."/>
            <person name="Sharon I."/>
            <person name="Castelle C.J."/>
            <person name="Singh A."/>
            <person name="Wilkins M.J."/>
            <person name="Williams K.H."/>
            <person name="Banfield J.F."/>
        </authorList>
    </citation>
    <scope>NUCLEOTIDE SEQUENCE [LARGE SCALE GENOMIC DNA]</scope>
</reference>
<evidence type="ECO:0000256" key="7">
    <source>
        <dbReference type="ARBA" id="ARBA00022989"/>
    </source>
</evidence>
<evidence type="ECO:0000313" key="12">
    <source>
        <dbReference type="Proteomes" id="UP000034006"/>
    </source>
</evidence>
<evidence type="ECO:0000256" key="1">
    <source>
        <dbReference type="ARBA" id="ARBA00006139"/>
    </source>
</evidence>
<feature type="transmembrane region" description="Helical" evidence="10">
    <location>
        <begin position="30"/>
        <end position="53"/>
    </location>
</feature>
<protein>
    <submittedName>
        <fullName evidence="11">Lipoprotein signal peptidase</fullName>
    </submittedName>
</protein>
<dbReference type="GO" id="GO:0016020">
    <property type="term" value="C:membrane"/>
    <property type="evidence" value="ECO:0007669"/>
    <property type="project" value="InterPro"/>
</dbReference>
<evidence type="ECO:0000256" key="10">
    <source>
        <dbReference type="SAM" id="Phobius"/>
    </source>
</evidence>
<gene>
    <name evidence="11" type="ORF">UW44_C0005G0086</name>
</gene>
<comment type="similarity">
    <text evidence="1 9">Belongs to the peptidase A8 family.</text>
</comment>
<dbReference type="InterPro" id="IPR001872">
    <property type="entry name" value="Peptidase_A8"/>
</dbReference>
<dbReference type="GO" id="GO:0004190">
    <property type="term" value="F:aspartic-type endopeptidase activity"/>
    <property type="evidence" value="ECO:0007669"/>
    <property type="project" value="UniProtKB-KW"/>
</dbReference>
<keyword evidence="5" id="KW-0064">Aspartyl protease</keyword>
<keyword evidence="3" id="KW-0645">Protease</keyword>
<dbReference type="PANTHER" id="PTHR33695">
    <property type="entry name" value="LIPOPROTEIN SIGNAL PEPTIDASE"/>
    <property type="match status" value="1"/>
</dbReference>
<dbReference type="Proteomes" id="UP000034006">
    <property type="component" value="Unassembled WGS sequence"/>
</dbReference>
<evidence type="ECO:0000256" key="8">
    <source>
        <dbReference type="ARBA" id="ARBA00023136"/>
    </source>
</evidence>
<dbReference type="EMBL" id="LCIH01000005">
    <property type="protein sequence ID" value="KKT52044.1"/>
    <property type="molecule type" value="Genomic_DNA"/>
</dbReference>
<keyword evidence="11" id="KW-0449">Lipoprotein</keyword>
<name>A0A0G1KVU3_9BACT</name>
<keyword evidence="8 10" id="KW-0472">Membrane</keyword>
<accession>A0A0G1KVU3</accession>
<evidence type="ECO:0000256" key="2">
    <source>
        <dbReference type="ARBA" id="ARBA00022475"/>
    </source>
</evidence>
<evidence type="ECO:0000313" key="11">
    <source>
        <dbReference type="EMBL" id="KKT52044.1"/>
    </source>
</evidence>
<keyword evidence="7 10" id="KW-1133">Transmembrane helix</keyword>
<sequence>MFLVLLDLFLQSYFRGRGMGMINQGVSFGLLPRLGTTVAVIVYIVFVFAYFRFKTMRGNLGLLPLIFGGMGNLIPRLLWGGVWDYLYLPVMPFWFNISDVMITIGVVLYLISNTLIPARRC</sequence>
<evidence type="ECO:0000256" key="9">
    <source>
        <dbReference type="RuleBase" id="RU004181"/>
    </source>
</evidence>
<keyword evidence="4 10" id="KW-0812">Transmembrane</keyword>